<comment type="subcellular location">
    <subcellularLocation>
        <location evidence="1">Nucleus</location>
    </subcellularLocation>
</comment>
<feature type="compositionally biased region" description="Basic and acidic residues" evidence="5">
    <location>
        <begin position="23"/>
        <end position="38"/>
    </location>
</feature>
<dbReference type="VEuPathDB" id="FungiDB:G647_08249"/>
<dbReference type="InterPro" id="IPR036390">
    <property type="entry name" value="WH_DNA-bd_sf"/>
</dbReference>
<reference evidence="8 9" key="1">
    <citation type="submission" date="2013-03" db="EMBL/GenBank/DDBJ databases">
        <title>The Genome Sequence of Cladophialophora carrionii CBS 160.54.</title>
        <authorList>
            <consortium name="The Broad Institute Genomics Platform"/>
            <person name="Cuomo C."/>
            <person name="de Hoog S."/>
            <person name="Gorbushina A."/>
            <person name="Walker B."/>
            <person name="Young S.K."/>
            <person name="Zeng Q."/>
            <person name="Gargeya S."/>
            <person name="Fitzgerald M."/>
            <person name="Haas B."/>
            <person name="Abouelleil A."/>
            <person name="Allen A.W."/>
            <person name="Alvarado L."/>
            <person name="Arachchi H.M."/>
            <person name="Berlin A.M."/>
            <person name="Chapman S.B."/>
            <person name="Gainer-Dewar J."/>
            <person name="Goldberg J."/>
            <person name="Griggs A."/>
            <person name="Gujja S."/>
            <person name="Hansen M."/>
            <person name="Howarth C."/>
            <person name="Imamovic A."/>
            <person name="Ireland A."/>
            <person name="Larimer J."/>
            <person name="McCowan C."/>
            <person name="Murphy C."/>
            <person name="Pearson M."/>
            <person name="Poon T.W."/>
            <person name="Priest M."/>
            <person name="Roberts A."/>
            <person name="Saif S."/>
            <person name="Shea T."/>
            <person name="Sisk P."/>
            <person name="Sykes S."/>
            <person name="Wortman J."/>
            <person name="Nusbaum C."/>
            <person name="Birren B."/>
        </authorList>
    </citation>
    <scope>NUCLEOTIDE SEQUENCE [LARGE SCALE GENOMIC DNA]</scope>
    <source>
        <strain evidence="8 9">CBS 160.54</strain>
    </source>
</reference>
<feature type="compositionally biased region" description="Basic and acidic residues" evidence="5">
    <location>
        <begin position="48"/>
        <end position="146"/>
    </location>
</feature>
<dbReference type="InterPro" id="IPR045180">
    <property type="entry name" value="La_dom_prot"/>
</dbReference>
<dbReference type="GeneID" id="19986742"/>
<dbReference type="EMBL" id="KB822708">
    <property type="protein sequence ID" value="ETI20215.1"/>
    <property type="molecule type" value="Genomic_DNA"/>
</dbReference>
<dbReference type="InterPro" id="IPR002344">
    <property type="entry name" value="Lupus_La"/>
</dbReference>
<evidence type="ECO:0000313" key="8">
    <source>
        <dbReference type="EMBL" id="ETI20215.1"/>
    </source>
</evidence>
<dbReference type="SUPFAM" id="SSF46785">
    <property type="entry name" value="Winged helix' DNA-binding domain"/>
    <property type="match status" value="1"/>
</dbReference>
<dbReference type="GO" id="GO:1990904">
    <property type="term" value="C:ribonucleoprotein complex"/>
    <property type="evidence" value="ECO:0007669"/>
    <property type="project" value="InterPro"/>
</dbReference>
<feature type="compositionally biased region" description="Basic and acidic residues" evidence="5">
    <location>
        <begin position="394"/>
        <end position="413"/>
    </location>
</feature>
<protein>
    <recommendedName>
        <fullName evidence="10">HTH La-type RNA-binding domain-containing protein</fullName>
    </recommendedName>
</protein>
<dbReference type="CDD" id="cd12291">
    <property type="entry name" value="RRM1_La"/>
    <property type="match status" value="1"/>
</dbReference>
<dbReference type="SMART" id="SM00715">
    <property type="entry name" value="LA"/>
    <property type="match status" value="1"/>
</dbReference>
<proteinExistence type="predicted"/>
<dbReference type="Gene3D" id="1.10.10.10">
    <property type="entry name" value="Winged helix-like DNA-binding domain superfamily/Winged helix DNA-binding domain"/>
    <property type="match status" value="1"/>
</dbReference>
<dbReference type="Gene3D" id="3.30.70.330">
    <property type="match status" value="1"/>
</dbReference>
<dbReference type="Proteomes" id="UP000030678">
    <property type="component" value="Unassembled WGS sequence"/>
</dbReference>
<dbReference type="AlphaFoldDB" id="V9CZY9"/>
<evidence type="ECO:0000259" key="7">
    <source>
        <dbReference type="PROSITE" id="PS50961"/>
    </source>
</evidence>
<dbReference type="PANTHER" id="PTHR22792">
    <property type="entry name" value="LUPUS LA PROTEIN-RELATED"/>
    <property type="match status" value="1"/>
</dbReference>
<evidence type="ECO:0008006" key="10">
    <source>
        <dbReference type="Google" id="ProtNLM"/>
    </source>
</evidence>
<evidence type="ECO:0000313" key="9">
    <source>
        <dbReference type="Proteomes" id="UP000030678"/>
    </source>
</evidence>
<gene>
    <name evidence="8" type="ORF">G647_08249</name>
</gene>
<sequence>MSVEDAVTEGLADPMDDNASAAEEAKRMLAELEGKKASTDTPAGTNGVKKDDTTVEAAPKETEPAAKGEDEPKKEGYDDAEDEKRERREDRGPRDYNDRGHRGGRGDRKGYHDRGRDRGDRDGYKPRNHRENNKFDPTTKEITDDPAEIRKQVEFYFSDSNLPRDKFLFGLVGGIENKPVPLKTLHSFKRMQRFQPFEAIVEALKGSKEVELTDNDTAVRRIKPLAEDFFKVIPGKSDPRTVYVKGFGEETPSSQFDIEAFFDPYGPTKAVRLRRNDEKTFKGSVFVEFETEELAQAFLALDPKPKYKDRDLQIMSKTEYTDKKEADLKAGRITSNQEERRGGKKGHREQRGDRDDDRDWRTRRDEDQKRGFRDDKRRGDRGRGGRGGRGGHGGRPEWRGGGRSKAPETDERGIPSIKSTAPEKDSARDEALAKAKAAVEADMKEQEAQKVGNNVETKDQDHNTVADSGAADIDTSAGKKRAREDDAAEAEVGREVKKVDTKTEPEVTEAES</sequence>
<feature type="compositionally biased region" description="Basic and acidic residues" evidence="5">
    <location>
        <begin position="349"/>
        <end position="383"/>
    </location>
</feature>
<dbReference type="RefSeq" id="XP_008730783.1">
    <property type="nucleotide sequence ID" value="XM_008732561.1"/>
</dbReference>
<organism evidence="8 9">
    <name type="scientific">Cladophialophora carrionii CBS 160.54</name>
    <dbReference type="NCBI Taxonomy" id="1279043"/>
    <lineage>
        <taxon>Eukaryota</taxon>
        <taxon>Fungi</taxon>
        <taxon>Dikarya</taxon>
        <taxon>Ascomycota</taxon>
        <taxon>Pezizomycotina</taxon>
        <taxon>Eurotiomycetes</taxon>
        <taxon>Chaetothyriomycetidae</taxon>
        <taxon>Chaetothyriales</taxon>
        <taxon>Herpotrichiellaceae</taxon>
        <taxon>Cladophialophora</taxon>
    </lineage>
</organism>
<dbReference type="PROSITE" id="PS50961">
    <property type="entry name" value="HTH_LA"/>
    <property type="match status" value="1"/>
</dbReference>
<dbReference type="GO" id="GO:0003729">
    <property type="term" value="F:mRNA binding"/>
    <property type="evidence" value="ECO:0007669"/>
    <property type="project" value="TreeGrafter"/>
</dbReference>
<evidence type="ECO:0000256" key="1">
    <source>
        <dbReference type="ARBA" id="ARBA00004123"/>
    </source>
</evidence>
<dbReference type="CDD" id="cd08029">
    <property type="entry name" value="LA_like_fungal"/>
    <property type="match status" value="1"/>
</dbReference>
<dbReference type="SUPFAM" id="SSF54928">
    <property type="entry name" value="RNA-binding domain, RBD"/>
    <property type="match status" value="1"/>
</dbReference>
<dbReference type="PANTHER" id="PTHR22792:SF140">
    <property type="entry name" value="ACHILLES, ISOFORM A"/>
    <property type="match status" value="1"/>
</dbReference>
<feature type="region of interest" description="Disordered" evidence="5">
    <location>
        <begin position="323"/>
        <end position="512"/>
    </location>
</feature>
<evidence type="ECO:0000259" key="6">
    <source>
        <dbReference type="PROSITE" id="PS50102"/>
    </source>
</evidence>
<keyword evidence="2 4" id="KW-0694">RNA-binding</keyword>
<dbReference type="InterPro" id="IPR006630">
    <property type="entry name" value="La_HTH"/>
</dbReference>
<dbReference type="GO" id="GO:0006396">
    <property type="term" value="P:RNA processing"/>
    <property type="evidence" value="ECO:0007669"/>
    <property type="project" value="InterPro"/>
</dbReference>
<dbReference type="HOGENOM" id="CLU_043291_2_0_1"/>
<evidence type="ECO:0000256" key="4">
    <source>
        <dbReference type="PROSITE-ProRule" id="PRU00332"/>
    </source>
</evidence>
<dbReference type="PRINTS" id="PR00302">
    <property type="entry name" value="LUPUSLA"/>
</dbReference>
<accession>V9CZY9</accession>
<feature type="region of interest" description="Disordered" evidence="5">
    <location>
        <begin position="1"/>
        <end position="146"/>
    </location>
</feature>
<dbReference type="InterPro" id="IPR036388">
    <property type="entry name" value="WH-like_DNA-bd_sf"/>
</dbReference>
<feature type="domain" description="HTH La-type RNA-binding" evidence="7">
    <location>
        <begin position="139"/>
        <end position="229"/>
    </location>
</feature>
<keyword evidence="3" id="KW-0539">Nucleus</keyword>
<evidence type="ECO:0000256" key="3">
    <source>
        <dbReference type="ARBA" id="ARBA00023242"/>
    </source>
</evidence>
<feature type="domain" description="RRM" evidence="6">
    <location>
        <begin position="240"/>
        <end position="319"/>
    </location>
</feature>
<name>V9CZY9_9EURO</name>
<feature type="compositionally biased region" description="Basic and acidic residues" evidence="5">
    <location>
        <begin position="491"/>
        <end position="505"/>
    </location>
</feature>
<dbReference type="Pfam" id="PF05383">
    <property type="entry name" value="La"/>
    <property type="match status" value="1"/>
</dbReference>
<dbReference type="InterPro" id="IPR012677">
    <property type="entry name" value="Nucleotide-bd_a/b_plait_sf"/>
</dbReference>
<evidence type="ECO:0000256" key="5">
    <source>
        <dbReference type="SAM" id="MobiDB-lite"/>
    </source>
</evidence>
<dbReference type="SMART" id="SM00360">
    <property type="entry name" value="RRM"/>
    <property type="match status" value="1"/>
</dbReference>
<dbReference type="InterPro" id="IPR000504">
    <property type="entry name" value="RRM_dom"/>
</dbReference>
<feature type="compositionally biased region" description="Basic and acidic residues" evidence="5">
    <location>
        <begin position="421"/>
        <end position="448"/>
    </location>
</feature>
<dbReference type="Pfam" id="PF00076">
    <property type="entry name" value="RRM_1"/>
    <property type="match status" value="1"/>
</dbReference>
<dbReference type="OrthoDB" id="439993at2759"/>
<dbReference type="InterPro" id="IPR035979">
    <property type="entry name" value="RBD_domain_sf"/>
</dbReference>
<dbReference type="PROSITE" id="PS50102">
    <property type="entry name" value="RRM"/>
    <property type="match status" value="1"/>
</dbReference>
<evidence type="ECO:0000256" key="2">
    <source>
        <dbReference type="ARBA" id="ARBA00022884"/>
    </source>
</evidence>
<dbReference type="GO" id="GO:0005634">
    <property type="term" value="C:nucleus"/>
    <property type="evidence" value="ECO:0007669"/>
    <property type="project" value="UniProtKB-SubCell"/>
</dbReference>